<name>A0AAU6RDW4_9STAP</name>
<proteinExistence type="predicted"/>
<dbReference type="EMBL" id="CP124585">
    <property type="protein sequence ID" value="WZE68553.1"/>
    <property type="molecule type" value="Genomic_DNA"/>
</dbReference>
<dbReference type="RefSeq" id="WP_103214266.1">
    <property type="nucleotide sequence ID" value="NZ_CP124585.1"/>
</dbReference>
<evidence type="ECO:0008006" key="2">
    <source>
        <dbReference type="Google" id="ProtNLM"/>
    </source>
</evidence>
<reference evidence="1" key="1">
    <citation type="submission" date="2023-04" db="EMBL/GenBank/DDBJ databases">
        <title>Macrococci isolated from food, foodproducing animals, and human clinical materials.</title>
        <authorList>
            <person name="Maslanova I."/>
            <person name="Svec P."/>
            <person name="Sedlacek I."/>
            <person name="Novakova D."/>
            <person name="Keller J.E."/>
            <person name="Schwendener S."/>
            <person name="Finstrlova A."/>
            <person name="Botka T."/>
            <person name="Kovarovic V."/>
            <person name="Petras P."/>
            <person name="Perreten V."/>
            <person name="Pantucek R."/>
        </authorList>
    </citation>
    <scope>NUCLEOTIDE SEQUENCE</scope>
    <source>
        <strain evidence="1">NRL/St 13/116</strain>
    </source>
</reference>
<organism evidence="1">
    <name type="scientific">Macrococcus psychrotolerans</name>
    <dbReference type="NCBI Taxonomy" id="3039389"/>
    <lineage>
        <taxon>Bacteria</taxon>
        <taxon>Bacillati</taxon>
        <taxon>Bacillota</taxon>
        <taxon>Bacilli</taxon>
        <taxon>Bacillales</taxon>
        <taxon>Staphylococcaceae</taxon>
        <taxon>Macrococcus</taxon>
    </lineage>
</organism>
<gene>
    <name evidence="1" type="ORF">QA540_09325</name>
</gene>
<sequence>MKKIYTLEFLDGSKIDIYDNTVIAGIVNHDDDETFYSKVVYEDNWNGDYKSPKSLNTYDVHIGVMGFYSSVDMFFIHNDEYNHKAFKTSSIKAIQF</sequence>
<evidence type="ECO:0000313" key="1">
    <source>
        <dbReference type="EMBL" id="WZE68553.1"/>
    </source>
</evidence>
<dbReference type="GeneID" id="61130061"/>
<dbReference type="AlphaFoldDB" id="A0AAU6RDW4"/>
<protein>
    <recommendedName>
        <fullName evidence="2">YopX protein domain-containing protein</fullName>
    </recommendedName>
</protein>
<accession>A0AAU6RDW4</accession>